<evidence type="ECO:0000259" key="9">
    <source>
        <dbReference type="PROSITE" id="PS51119"/>
    </source>
</evidence>
<reference evidence="10" key="1">
    <citation type="submission" date="2021-06" db="EMBL/GenBank/DDBJ databases">
        <authorList>
            <consortium name="Wellcome Sanger Institute Data Sharing"/>
        </authorList>
    </citation>
    <scope>NUCLEOTIDE SEQUENCE [LARGE SCALE GENOMIC DNA]</scope>
</reference>
<keyword evidence="11" id="KW-1185">Reference proteome</keyword>
<evidence type="ECO:0000256" key="2">
    <source>
        <dbReference type="ARBA" id="ARBA00006178"/>
    </source>
</evidence>
<dbReference type="InterPro" id="IPR007900">
    <property type="entry name" value="TAF4_C"/>
</dbReference>
<protein>
    <submittedName>
        <fullName evidence="10">TATA-box binding protein associated factor 4</fullName>
    </submittedName>
</protein>
<dbReference type="FunFam" id="1.20.120.1110:FF:000002">
    <property type="entry name" value="Transcription initiation factor TFIID subunit 4B"/>
    <property type="match status" value="1"/>
</dbReference>
<evidence type="ECO:0000256" key="6">
    <source>
        <dbReference type="ARBA" id="ARBA00023242"/>
    </source>
</evidence>
<feature type="compositionally biased region" description="Low complexity" evidence="8">
    <location>
        <begin position="902"/>
        <end position="915"/>
    </location>
</feature>
<evidence type="ECO:0000256" key="3">
    <source>
        <dbReference type="ARBA" id="ARBA00022553"/>
    </source>
</evidence>
<dbReference type="CDD" id="cd08045">
    <property type="entry name" value="HFD_TAF4"/>
    <property type="match status" value="1"/>
</dbReference>
<comment type="subcellular location">
    <subcellularLocation>
        <location evidence="1">Nucleus</location>
    </subcellularLocation>
</comment>
<keyword evidence="7" id="KW-0175">Coiled coil</keyword>
<dbReference type="Pfam" id="PF05236">
    <property type="entry name" value="TAF4"/>
    <property type="match status" value="1"/>
</dbReference>
<organism evidence="10 11">
    <name type="scientific">Erpetoichthys calabaricus</name>
    <name type="common">Rope fish</name>
    <name type="synonym">Calamoichthys calabaricus</name>
    <dbReference type="NCBI Taxonomy" id="27687"/>
    <lineage>
        <taxon>Eukaryota</taxon>
        <taxon>Metazoa</taxon>
        <taxon>Chordata</taxon>
        <taxon>Craniata</taxon>
        <taxon>Vertebrata</taxon>
        <taxon>Euteleostomi</taxon>
        <taxon>Actinopterygii</taxon>
        <taxon>Polypteriformes</taxon>
        <taxon>Polypteridae</taxon>
        <taxon>Erpetoichthys</taxon>
    </lineage>
</organism>
<dbReference type="Pfam" id="PF07531">
    <property type="entry name" value="TAFH"/>
    <property type="match status" value="1"/>
</dbReference>
<dbReference type="GO" id="GO:0003677">
    <property type="term" value="F:DNA binding"/>
    <property type="evidence" value="ECO:0007669"/>
    <property type="project" value="TreeGrafter"/>
</dbReference>
<dbReference type="InterPro" id="IPR045144">
    <property type="entry name" value="TAF4"/>
</dbReference>
<dbReference type="FunFam" id="1.10.20.10:FF:000015">
    <property type="entry name" value="Transcription initiation factor TFIID subunit 4B"/>
    <property type="match status" value="1"/>
</dbReference>
<dbReference type="GeneTree" id="ENSGT00390000011620"/>
<feature type="domain" description="TAFH" evidence="9">
    <location>
        <begin position="474"/>
        <end position="571"/>
    </location>
</feature>
<proteinExistence type="inferred from homology"/>
<keyword evidence="4" id="KW-0805">Transcription regulation</keyword>
<evidence type="ECO:0000313" key="10">
    <source>
        <dbReference type="Ensembl" id="ENSECRP00000014699.1"/>
    </source>
</evidence>
<keyword evidence="3" id="KW-0597">Phosphoprotein</keyword>
<comment type="similarity">
    <text evidence="2">Belongs to the TAF4 family.</text>
</comment>
<evidence type="ECO:0000256" key="1">
    <source>
        <dbReference type="ARBA" id="ARBA00004123"/>
    </source>
</evidence>
<dbReference type="PANTHER" id="PTHR15138">
    <property type="entry name" value="TRANSCRIPTION INITIATION FACTOR TFIID SUBUNIT 4"/>
    <property type="match status" value="1"/>
</dbReference>
<keyword evidence="6" id="KW-0539">Nucleus</keyword>
<keyword evidence="5" id="KW-0804">Transcription</keyword>
<evidence type="ECO:0000256" key="8">
    <source>
        <dbReference type="SAM" id="MobiDB-lite"/>
    </source>
</evidence>
<evidence type="ECO:0000256" key="5">
    <source>
        <dbReference type="ARBA" id="ARBA00023163"/>
    </source>
</evidence>
<dbReference type="GO" id="GO:0046982">
    <property type="term" value="F:protein heterodimerization activity"/>
    <property type="evidence" value="ECO:0007669"/>
    <property type="project" value="InterPro"/>
</dbReference>
<dbReference type="GO" id="GO:0006357">
    <property type="term" value="P:regulation of transcription by RNA polymerase II"/>
    <property type="evidence" value="ECO:0007669"/>
    <property type="project" value="UniProtKB-ARBA"/>
</dbReference>
<evidence type="ECO:0000313" key="11">
    <source>
        <dbReference type="Proteomes" id="UP000694620"/>
    </source>
</evidence>
<dbReference type="AlphaFoldDB" id="A0A8C4SCL2"/>
<dbReference type="SMART" id="SM00549">
    <property type="entry name" value="TAFH"/>
    <property type="match status" value="1"/>
</dbReference>
<dbReference type="Ensembl" id="ENSECRT00000014958.1">
    <property type="protein sequence ID" value="ENSECRP00000014699.1"/>
    <property type="gene ID" value="ENSECRG00000009735.1"/>
</dbReference>
<evidence type="ECO:0000256" key="7">
    <source>
        <dbReference type="SAM" id="Coils"/>
    </source>
</evidence>
<feature type="region of interest" description="Disordered" evidence="8">
    <location>
        <begin position="890"/>
        <end position="915"/>
    </location>
</feature>
<feature type="compositionally biased region" description="Low complexity" evidence="8">
    <location>
        <begin position="363"/>
        <end position="372"/>
    </location>
</feature>
<sequence length="952" mass="100233">MAAGSDLLDEVIFNTEVDERVVSDLVGSLESQLSGSSLGNSEIAAQAVGNHIGSSGAGGNTNVQEPKMGHAVDLAKAGSGVQGGVINNTRSPGAVVDATVGIITSATGSETAMVLSSSKPVTVNAMATPPVANHTAGNGKIGPVGVQTLNGSNVVVNSHGAGSAVTAPAVTVLNNGPATVGKASVSSNTVIQTSFVGAQHVTSPAISSQTSVTLVRPPVHTTNGSPVLSVGSGIPMQTTLPAGAAGTIKSESPKTIIQNAPPGVSLALQTVTPQQQHTVAVPKGGPVVHNLPRTNTPTAAAAPAAVNPGAIRTIAPQVLAPRLPPAPQNPPNIQNIQLPPGMVLVRSESGQLLMIHQQTLAQMQAQSQPQNAMTPRPATPSSSSSVQLSSVQAPGAPLIARQVAPTTIIKQPTQAQTTVQAASALQRSSVVQPQIVLSGATATGTIATPSAVQPITPQRTVPGAPVPPANTETLENVKKCKNFLSTLIKLASSGKQSSETAANVKDLVQNLLEGKIEAEDFTSRLYQELHSSPQPYLVPFLKRSLPALRQLTPDSAAFIQQSQVQQPITQATTALTSVTLGSPIQRTAGKAIATVTSTLQQPVISLAQTGHSKPGQTAPLVMHQSQQQGALLRPPQVTLAQTPMVTLRPPQNRIVLSTPQVHLKQLSTVPVLKQTVLPGGKASPVSSVQAAAAQKNKLKDTGGGSFRDDDDINDVASMAGVNLSEESARILATNSDLVGTLMRSCKDEAFFFTPSLHRRIAEIGKKFGFSEVSPEIVNYVSHATQQRLQNLIEKVSEVAQLRNVSYKDDERSEQVSDVRSQLKFFEQLDHLEKQRKEEQEREILLKAAKSRSRQEDPEQLRLKQKAKEMQQQELAQMRQRDANLTALAAIGPRKKRKGSGSSGSLSGSSAVNTTRQFTRQRITRVNLRDLLFCLENEPQMRHSHLLYRAFLK</sequence>
<dbReference type="GO" id="GO:0016251">
    <property type="term" value="F:RNA polymerase II general transcription initiation factor activity"/>
    <property type="evidence" value="ECO:0007669"/>
    <property type="project" value="TreeGrafter"/>
</dbReference>
<dbReference type="PANTHER" id="PTHR15138:SF18">
    <property type="entry name" value="TATA-BOX BINDING PROTEIN ASSOCIATED FACTOR 4"/>
    <property type="match status" value="1"/>
</dbReference>
<gene>
    <name evidence="10" type="primary">TAF4</name>
</gene>
<dbReference type="PROSITE" id="PS51119">
    <property type="entry name" value="TAFH"/>
    <property type="match status" value="1"/>
</dbReference>
<dbReference type="SUPFAM" id="SSF158553">
    <property type="entry name" value="TAFH domain-like"/>
    <property type="match status" value="1"/>
</dbReference>
<evidence type="ECO:0000256" key="4">
    <source>
        <dbReference type="ARBA" id="ARBA00023015"/>
    </source>
</evidence>
<dbReference type="Gene3D" id="1.20.120.1110">
    <property type="entry name" value="TAFH/NHR1 domain"/>
    <property type="match status" value="1"/>
</dbReference>
<feature type="region of interest" description="Disordered" evidence="8">
    <location>
        <begin position="363"/>
        <end position="388"/>
    </location>
</feature>
<dbReference type="SUPFAM" id="SSF47113">
    <property type="entry name" value="Histone-fold"/>
    <property type="match status" value="1"/>
</dbReference>
<dbReference type="InterPro" id="IPR009072">
    <property type="entry name" value="Histone-fold"/>
</dbReference>
<feature type="coiled-coil region" evidence="7">
    <location>
        <begin position="828"/>
        <end position="880"/>
    </location>
</feature>
<accession>A0A8C4SCL2</accession>
<dbReference type="GO" id="GO:0005669">
    <property type="term" value="C:transcription factor TFIID complex"/>
    <property type="evidence" value="ECO:0007669"/>
    <property type="project" value="InterPro"/>
</dbReference>
<name>A0A8C4SCL2_ERPCA</name>
<reference evidence="10" key="3">
    <citation type="submission" date="2025-09" db="UniProtKB">
        <authorList>
            <consortium name="Ensembl"/>
        </authorList>
    </citation>
    <scope>IDENTIFICATION</scope>
</reference>
<dbReference type="Gene3D" id="1.10.20.10">
    <property type="entry name" value="Histone, subunit A"/>
    <property type="match status" value="1"/>
</dbReference>
<reference evidence="10" key="2">
    <citation type="submission" date="2025-08" db="UniProtKB">
        <authorList>
            <consortium name="Ensembl"/>
        </authorList>
    </citation>
    <scope>IDENTIFICATION</scope>
</reference>
<dbReference type="InterPro" id="IPR037249">
    <property type="entry name" value="TAFH/NHR1_dom_sf"/>
</dbReference>
<dbReference type="Proteomes" id="UP000694620">
    <property type="component" value="Chromosome 10"/>
</dbReference>
<dbReference type="InterPro" id="IPR003894">
    <property type="entry name" value="TAFH_NHR1"/>
</dbReference>
<dbReference type="GO" id="GO:0006367">
    <property type="term" value="P:transcription initiation at RNA polymerase II promoter"/>
    <property type="evidence" value="ECO:0007669"/>
    <property type="project" value="TreeGrafter"/>
</dbReference>